<feature type="compositionally biased region" description="Polar residues" evidence="11">
    <location>
        <begin position="28"/>
        <end position="38"/>
    </location>
</feature>
<sequence length="244" mass="28351">MSSVEYTAEPQNTDITQQPLPPPKTPDNDQSQDPPSSEGNDDQVDPIRYKLLLKVIDKALNKSIECLSVDNLLKCYPSFDSRSGRKYLKNSIDQINGFFLKNSSKDINAILKEKSIKKKMMQLDSIIQDGQKLKQKNDNDDKLHIESLTRNYLIDYNLFLSKTEYMNELKNKLNEYKQDNLKLIQELKDIDDENQRFVGDLEGSVRQMKALKRSLNVDNGDDLDTDFEEYNQYFDQLSRSELFT</sequence>
<comment type="caution">
    <text evidence="12">The sequence shown here is derived from an EMBL/GenBank/DDBJ whole genome shotgun (WGS) entry which is preliminary data.</text>
</comment>
<dbReference type="GO" id="GO:0000444">
    <property type="term" value="C:MIS12/MIND type complex"/>
    <property type="evidence" value="ECO:0007669"/>
    <property type="project" value="InterPro"/>
</dbReference>
<evidence type="ECO:0000256" key="6">
    <source>
        <dbReference type="ARBA" id="ARBA00022838"/>
    </source>
</evidence>
<reference evidence="12 13" key="1">
    <citation type="journal article" date="2023" name="Elife">
        <title>Identification of key yeast species and microbe-microbe interactions impacting larval growth of Drosophila in the wild.</title>
        <authorList>
            <person name="Mure A."/>
            <person name="Sugiura Y."/>
            <person name="Maeda R."/>
            <person name="Honda K."/>
            <person name="Sakurai N."/>
            <person name="Takahashi Y."/>
            <person name="Watada M."/>
            <person name="Katoh T."/>
            <person name="Gotoh A."/>
            <person name="Gotoh Y."/>
            <person name="Taniguchi I."/>
            <person name="Nakamura K."/>
            <person name="Hayashi T."/>
            <person name="Katayama T."/>
            <person name="Uemura T."/>
            <person name="Hattori Y."/>
        </authorList>
    </citation>
    <scope>NUCLEOTIDE SEQUENCE [LARGE SCALE GENOMIC DNA]</scope>
    <source>
        <strain evidence="12 13">SC-9</strain>
    </source>
</reference>
<keyword evidence="4" id="KW-0132">Cell division</keyword>
<evidence type="ECO:0000256" key="11">
    <source>
        <dbReference type="SAM" id="MobiDB-lite"/>
    </source>
</evidence>
<name>A0AAV5QNI6_9ASCO</name>
<comment type="subcellular location">
    <subcellularLocation>
        <location evidence="2">Chromosome</location>
        <location evidence="2">Centromere</location>
        <location evidence="2">Kinetochore</location>
    </subcellularLocation>
    <subcellularLocation>
        <location evidence="1">Nucleus</location>
    </subcellularLocation>
</comment>
<dbReference type="Proteomes" id="UP001360560">
    <property type="component" value="Unassembled WGS sequence"/>
</dbReference>
<dbReference type="GO" id="GO:0005634">
    <property type="term" value="C:nucleus"/>
    <property type="evidence" value="ECO:0007669"/>
    <property type="project" value="UniProtKB-SubCell"/>
</dbReference>
<feature type="compositionally biased region" description="Polar residues" evidence="11">
    <location>
        <begin position="1"/>
        <end position="18"/>
    </location>
</feature>
<evidence type="ECO:0000256" key="2">
    <source>
        <dbReference type="ARBA" id="ARBA00004629"/>
    </source>
</evidence>
<keyword evidence="13" id="KW-1185">Reference proteome</keyword>
<keyword evidence="10" id="KW-0175">Coiled coil</keyword>
<evidence type="ECO:0000256" key="7">
    <source>
        <dbReference type="ARBA" id="ARBA00023242"/>
    </source>
</evidence>
<keyword evidence="5" id="KW-0498">Mitosis</keyword>
<keyword evidence="8" id="KW-0131">Cell cycle</keyword>
<dbReference type="InterPro" id="IPR007128">
    <property type="entry name" value="PMF1/Nnf1"/>
</dbReference>
<dbReference type="GeneID" id="90074413"/>
<dbReference type="RefSeq" id="XP_064853434.1">
    <property type="nucleotide sequence ID" value="XM_064997362.1"/>
</dbReference>
<proteinExistence type="predicted"/>
<dbReference type="Pfam" id="PF03980">
    <property type="entry name" value="Nnf1"/>
    <property type="match status" value="1"/>
</dbReference>
<evidence type="ECO:0000256" key="10">
    <source>
        <dbReference type="SAM" id="Coils"/>
    </source>
</evidence>
<evidence type="ECO:0000256" key="9">
    <source>
        <dbReference type="ARBA" id="ARBA00023328"/>
    </source>
</evidence>
<dbReference type="GO" id="GO:0051301">
    <property type="term" value="P:cell division"/>
    <property type="evidence" value="ECO:0007669"/>
    <property type="project" value="UniProtKB-KW"/>
</dbReference>
<evidence type="ECO:0000256" key="8">
    <source>
        <dbReference type="ARBA" id="ARBA00023306"/>
    </source>
</evidence>
<keyword evidence="6" id="KW-0995">Kinetochore</keyword>
<keyword evidence="7" id="KW-0539">Nucleus</keyword>
<feature type="region of interest" description="Disordered" evidence="11">
    <location>
        <begin position="1"/>
        <end position="44"/>
    </location>
</feature>
<evidence type="ECO:0000313" key="12">
    <source>
        <dbReference type="EMBL" id="GMM36438.1"/>
    </source>
</evidence>
<gene>
    <name evidence="12" type="ORF">DASC09_037630</name>
</gene>
<evidence type="ECO:0000256" key="3">
    <source>
        <dbReference type="ARBA" id="ARBA00022454"/>
    </source>
</evidence>
<protein>
    <submittedName>
        <fullName evidence="12">MIND complex subunit</fullName>
    </submittedName>
</protein>
<evidence type="ECO:0000256" key="4">
    <source>
        <dbReference type="ARBA" id="ARBA00022618"/>
    </source>
</evidence>
<dbReference type="AlphaFoldDB" id="A0AAV5QNI6"/>
<dbReference type="EMBL" id="BTFZ01000011">
    <property type="protein sequence ID" value="GMM36438.1"/>
    <property type="molecule type" value="Genomic_DNA"/>
</dbReference>
<evidence type="ECO:0000313" key="13">
    <source>
        <dbReference type="Proteomes" id="UP001360560"/>
    </source>
</evidence>
<accession>A0AAV5QNI6</accession>
<feature type="coiled-coil region" evidence="10">
    <location>
        <begin position="166"/>
        <end position="193"/>
    </location>
</feature>
<keyword evidence="3" id="KW-0158">Chromosome</keyword>
<keyword evidence="9" id="KW-0137">Centromere</keyword>
<evidence type="ECO:0000256" key="5">
    <source>
        <dbReference type="ARBA" id="ARBA00022776"/>
    </source>
</evidence>
<evidence type="ECO:0000256" key="1">
    <source>
        <dbReference type="ARBA" id="ARBA00004123"/>
    </source>
</evidence>
<organism evidence="12 13">
    <name type="scientific">Saccharomycopsis crataegensis</name>
    <dbReference type="NCBI Taxonomy" id="43959"/>
    <lineage>
        <taxon>Eukaryota</taxon>
        <taxon>Fungi</taxon>
        <taxon>Dikarya</taxon>
        <taxon>Ascomycota</taxon>
        <taxon>Saccharomycotina</taxon>
        <taxon>Saccharomycetes</taxon>
        <taxon>Saccharomycopsidaceae</taxon>
        <taxon>Saccharomycopsis</taxon>
    </lineage>
</organism>